<dbReference type="GO" id="GO:0000030">
    <property type="term" value="F:mannosyltransferase activity"/>
    <property type="evidence" value="ECO:0007669"/>
    <property type="project" value="TreeGrafter"/>
</dbReference>
<dbReference type="Pfam" id="PF13428">
    <property type="entry name" value="TPR_14"/>
    <property type="match status" value="1"/>
</dbReference>
<keyword evidence="1" id="KW-0802">TPR repeat</keyword>
<dbReference type="Proteomes" id="UP001141629">
    <property type="component" value="Unassembled WGS sequence"/>
</dbReference>
<dbReference type="PANTHER" id="PTHR44216:SF3">
    <property type="entry name" value="PROTEIN O-MANNOSYL-TRANSFERASE TMTC2"/>
    <property type="match status" value="1"/>
</dbReference>
<proteinExistence type="predicted"/>
<organism evidence="3 4">
    <name type="scientific">Mycobacterium yunnanensis</name>
    <dbReference type="NCBI Taxonomy" id="368477"/>
    <lineage>
        <taxon>Bacteria</taxon>
        <taxon>Bacillati</taxon>
        <taxon>Actinomycetota</taxon>
        <taxon>Actinomycetes</taxon>
        <taxon>Mycobacteriales</taxon>
        <taxon>Mycobacteriaceae</taxon>
        <taxon>Mycobacterium</taxon>
    </lineage>
</organism>
<keyword evidence="2" id="KW-0812">Transmembrane</keyword>
<evidence type="ECO:0000313" key="4">
    <source>
        <dbReference type="Proteomes" id="UP001141629"/>
    </source>
</evidence>
<evidence type="ECO:0000256" key="2">
    <source>
        <dbReference type="SAM" id="Phobius"/>
    </source>
</evidence>
<keyword evidence="4" id="KW-1185">Reference proteome</keyword>
<dbReference type="AlphaFoldDB" id="A0A9X2Z868"/>
<evidence type="ECO:0000256" key="1">
    <source>
        <dbReference type="PROSITE-ProRule" id="PRU00339"/>
    </source>
</evidence>
<dbReference type="InterPro" id="IPR019734">
    <property type="entry name" value="TPR_rpt"/>
</dbReference>
<feature type="transmembrane region" description="Helical" evidence="2">
    <location>
        <begin position="300"/>
        <end position="320"/>
    </location>
</feature>
<dbReference type="PANTHER" id="PTHR44216">
    <property type="entry name" value="PROTEIN O-MANNOSYL-TRANSFERASE TMTC2"/>
    <property type="match status" value="1"/>
</dbReference>
<dbReference type="SMART" id="SM00028">
    <property type="entry name" value="TPR"/>
    <property type="match status" value="4"/>
</dbReference>
<dbReference type="SUPFAM" id="SSF48452">
    <property type="entry name" value="TPR-like"/>
    <property type="match status" value="1"/>
</dbReference>
<dbReference type="InterPro" id="IPR052384">
    <property type="entry name" value="TMTC_O-mannosyltransferase"/>
</dbReference>
<feature type="transmembrane region" description="Helical" evidence="2">
    <location>
        <begin position="259"/>
        <end position="279"/>
    </location>
</feature>
<comment type="caution">
    <text evidence="3">The sequence shown here is derived from an EMBL/GenBank/DDBJ whole genome shotgun (WGS) entry which is preliminary data.</text>
</comment>
<protein>
    <submittedName>
        <fullName evidence="3">Tetratricopeptide repeat protein</fullName>
    </submittedName>
</protein>
<dbReference type="EMBL" id="JACKVK010000014">
    <property type="protein sequence ID" value="MCV7424409.1"/>
    <property type="molecule type" value="Genomic_DNA"/>
</dbReference>
<evidence type="ECO:0000313" key="3">
    <source>
        <dbReference type="EMBL" id="MCV7424409.1"/>
    </source>
</evidence>
<feature type="transmembrane region" description="Helical" evidence="2">
    <location>
        <begin position="225"/>
        <end position="247"/>
    </location>
</feature>
<reference evidence="3" key="1">
    <citation type="submission" date="2020-07" db="EMBL/GenBank/DDBJ databases">
        <authorList>
            <person name="Pettersson B.M.F."/>
            <person name="Behra P.R.K."/>
            <person name="Ramesh M."/>
            <person name="Das S."/>
            <person name="Dasgupta S."/>
            <person name="Kirsebom L.A."/>
        </authorList>
    </citation>
    <scope>NUCLEOTIDE SEQUENCE</scope>
    <source>
        <strain evidence="3">DSM 44838</strain>
    </source>
</reference>
<gene>
    <name evidence="3" type="ORF">H7K45_28075</name>
</gene>
<dbReference type="Pfam" id="PF13432">
    <property type="entry name" value="TPR_16"/>
    <property type="match status" value="1"/>
</dbReference>
<feature type="transmembrane region" description="Helical" evidence="2">
    <location>
        <begin position="326"/>
        <end position="342"/>
    </location>
</feature>
<name>A0A9X2Z868_9MYCO</name>
<feature type="repeat" description="TPR" evidence="1">
    <location>
        <begin position="143"/>
        <end position="176"/>
    </location>
</feature>
<dbReference type="RefSeq" id="WP_263999480.1">
    <property type="nucleotide sequence ID" value="NZ_JACKVK010000014.1"/>
</dbReference>
<dbReference type="GO" id="GO:0035269">
    <property type="term" value="P:protein O-linked glycosylation via mannose"/>
    <property type="evidence" value="ECO:0007669"/>
    <property type="project" value="TreeGrafter"/>
</dbReference>
<sequence>MTAGGDTDGVVALATAYADARNLDRAEQVLRDALVTSPDDAVLLANLARVQVLAGQHAAATQNAFAALTISPEYGFAMRIYAVALDGAGWVEQAMYMAWRGVTAQPHDPLAHFVYAEMLTKVGRPHDALVVIGEALRLNPASADSHVLRGQILARLGRTDESTQAYEQALHLDPANASAVHNIGVNRLARSKWSAALSGFMGAARLDPELGDLARRNIGIALARLLRLATVGVLLLGWVIVISIPAVGQGTTPDVGHRIAVGVCTLALAVYAAWLSQVVPSRTWRSVLRAQRTLAARAMLLIVSIPLGVLAVVSTGLTVVEICGPVLLFGAVVMTLVGRFAGG</sequence>
<reference evidence="3" key="2">
    <citation type="journal article" date="2022" name="BMC Genomics">
        <title>Comparative genome analysis of mycobacteria focusing on tRNA and non-coding RNA.</title>
        <authorList>
            <person name="Behra P.R.K."/>
            <person name="Pettersson B.M.F."/>
            <person name="Ramesh M."/>
            <person name="Das S."/>
            <person name="Dasgupta S."/>
            <person name="Kirsebom L.A."/>
        </authorList>
    </citation>
    <scope>NUCLEOTIDE SEQUENCE</scope>
    <source>
        <strain evidence="3">DSM 44838</strain>
    </source>
</reference>
<keyword evidence="2" id="KW-0472">Membrane</keyword>
<keyword evidence="2" id="KW-1133">Transmembrane helix</keyword>
<dbReference type="Gene3D" id="1.25.40.10">
    <property type="entry name" value="Tetratricopeptide repeat domain"/>
    <property type="match status" value="1"/>
</dbReference>
<dbReference type="PROSITE" id="PS50005">
    <property type="entry name" value="TPR"/>
    <property type="match status" value="1"/>
</dbReference>
<dbReference type="InterPro" id="IPR011990">
    <property type="entry name" value="TPR-like_helical_dom_sf"/>
</dbReference>
<accession>A0A9X2Z868</accession>